<evidence type="ECO:0000313" key="2">
    <source>
        <dbReference type="EnsemblMetazoa" id="GPPI011675-PA"/>
    </source>
</evidence>
<sequence length="93" mass="10962">MNLSQQMKLFPDGNDFHYSIFNNPIFVVLSQWREKEFSILVPPIWHYLFFLFFLVFCYKDLKLLDDMSLAYTLVLRMTDIYAGDPGSNPVGID</sequence>
<accession>A0A1B0AX45</accession>
<evidence type="ECO:0000313" key="3">
    <source>
        <dbReference type="Proteomes" id="UP000092460"/>
    </source>
</evidence>
<protein>
    <submittedName>
        <fullName evidence="2">Uncharacterized protein</fullName>
    </submittedName>
</protein>
<keyword evidence="1" id="KW-1133">Transmembrane helix</keyword>
<reference evidence="3" key="1">
    <citation type="submission" date="2015-01" db="EMBL/GenBank/DDBJ databases">
        <authorList>
            <person name="Aksoy S."/>
            <person name="Warren W."/>
            <person name="Wilson R.K."/>
        </authorList>
    </citation>
    <scope>NUCLEOTIDE SEQUENCE [LARGE SCALE GENOMIC DNA]</scope>
    <source>
        <strain evidence="3">IAEA</strain>
    </source>
</reference>
<name>A0A1B0AX45_9MUSC</name>
<feature type="transmembrane region" description="Helical" evidence="1">
    <location>
        <begin position="37"/>
        <end position="58"/>
    </location>
</feature>
<organism evidence="2 3">
    <name type="scientific">Glossina palpalis gambiensis</name>
    <dbReference type="NCBI Taxonomy" id="67801"/>
    <lineage>
        <taxon>Eukaryota</taxon>
        <taxon>Metazoa</taxon>
        <taxon>Ecdysozoa</taxon>
        <taxon>Arthropoda</taxon>
        <taxon>Hexapoda</taxon>
        <taxon>Insecta</taxon>
        <taxon>Pterygota</taxon>
        <taxon>Neoptera</taxon>
        <taxon>Endopterygota</taxon>
        <taxon>Diptera</taxon>
        <taxon>Brachycera</taxon>
        <taxon>Muscomorpha</taxon>
        <taxon>Hippoboscoidea</taxon>
        <taxon>Glossinidae</taxon>
        <taxon>Glossina</taxon>
    </lineage>
</organism>
<keyword evidence="1" id="KW-0472">Membrane</keyword>
<evidence type="ECO:0000256" key="1">
    <source>
        <dbReference type="SAM" id="Phobius"/>
    </source>
</evidence>
<dbReference type="EMBL" id="JXJN01005039">
    <property type="status" value="NOT_ANNOTATED_CDS"/>
    <property type="molecule type" value="Genomic_DNA"/>
</dbReference>
<dbReference type="VEuPathDB" id="VectorBase:GPPI011675"/>
<keyword evidence="1" id="KW-0812">Transmembrane</keyword>
<reference evidence="2" key="2">
    <citation type="submission" date="2020-05" db="UniProtKB">
        <authorList>
            <consortium name="EnsemblMetazoa"/>
        </authorList>
    </citation>
    <scope>IDENTIFICATION</scope>
    <source>
        <strain evidence="2">IAEA</strain>
    </source>
</reference>
<dbReference type="EnsemblMetazoa" id="GPPI011675-RA">
    <property type="protein sequence ID" value="GPPI011675-PA"/>
    <property type="gene ID" value="GPPI011675"/>
</dbReference>
<proteinExistence type="predicted"/>
<keyword evidence="3" id="KW-1185">Reference proteome</keyword>
<dbReference type="Proteomes" id="UP000092460">
    <property type="component" value="Unassembled WGS sequence"/>
</dbReference>
<dbReference type="AlphaFoldDB" id="A0A1B0AX45"/>